<comment type="similarity">
    <text evidence="2 8">Belongs to the G-protein coupled receptor 1 family.</text>
</comment>
<feature type="transmembrane region" description="Helical" evidence="9">
    <location>
        <begin position="118"/>
        <end position="138"/>
    </location>
</feature>
<name>A0A8X6KZX5_TRICU</name>
<dbReference type="PANTHER" id="PTHR24241">
    <property type="entry name" value="NEUROPEPTIDE RECEPTOR-RELATED G-PROTEIN COUPLED RECEPTOR"/>
    <property type="match status" value="1"/>
</dbReference>
<dbReference type="GO" id="GO:0004930">
    <property type="term" value="F:G protein-coupled receptor activity"/>
    <property type="evidence" value="ECO:0007669"/>
    <property type="project" value="UniProtKB-KW"/>
</dbReference>
<evidence type="ECO:0000256" key="1">
    <source>
        <dbReference type="ARBA" id="ARBA00004651"/>
    </source>
</evidence>
<gene>
    <name evidence="11" type="ORF">TNCT_211851</name>
</gene>
<evidence type="ECO:0000259" key="10">
    <source>
        <dbReference type="PROSITE" id="PS50262"/>
    </source>
</evidence>
<feature type="domain" description="G-protein coupled receptors family 1 profile" evidence="10">
    <location>
        <begin position="59"/>
        <end position="280"/>
    </location>
</feature>
<dbReference type="AlphaFoldDB" id="A0A8X6KZX5"/>
<protein>
    <submittedName>
        <fullName evidence="11">Gonadotropin-releasing hormone II receptor</fullName>
    </submittedName>
</protein>
<reference evidence="11" key="1">
    <citation type="submission" date="2020-07" db="EMBL/GenBank/DDBJ databases">
        <title>Multicomponent nature underlies the extraordinary mechanical properties of spider dragline silk.</title>
        <authorList>
            <person name="Kono N."/>
            <person name="Nakamura H."/>
            <person name="Mori M."/>
            <person name="Yoshida Y."/>
            <person name="Ohtoshi R."/>
            <person name="Malay A.D."/>
            <person name="Moran D.A.P."/>
            <person name="Tomita M."/>
            <person name="Numata K."/>
            <person name="Arakawa K."/>
        </authorList>
    </citation>
    <scope>NUCLEOTIDE SEQUENCE</scope>
</reference>
<dbReference type="GO" id="GO:0042277">
    <property type="term" value="F:peptide binding"/>
    <property type="evidence" value="ECO:0007669"/>
    <property type="project" value="TreeGrafter"/>
</dbReference>
<feature type="transmembrane region" description="Helical" evidence="9">
    <location>
        <begin position="227"/>
        <end position="249"/>
    </location>
</feature>
<dbReference type="GO" id="GO:0032870">
    <property type="term" value="P:cellular response to hormone stimulus"/>
    <property type="evidence" value="ECO:0007669"/>
    <property type="project" value="TreeGrafter"/>
</dbReference>
<comment type="subcellular location">
    <subcellularLocation>
        <location evidence="1">Cell membrane</location>
        <topology evidence="1">Multi-pass membrane protein</topology>
    </subcellularLocation>
</comment>
<keyword evidence="5 9" id="KW-1133">Transmembrane helix</keyword>
<evidence type="ECO:0000256" key="8">
    <source>
        <dbReference type="RuleBase" id="RU000688"/>
    </source>
</evidence>
<dbReference type="InterPro" id="IPR000276">
    <property type="entry name" value="GPCR_Rhodpsn"/>
</dbReference>
<evidence type="ECO:0000256" key="2">
    <source>
        <dbReference type="ARBA" id="ARBA00010663"/>
    </source>
</evidence>
<comment type="caution">
    <text evidence="11">The sequence shown here is derived from an EMBL/GenBank/DDBJ whole genome shotgun (WGS) entry which is preliminary data.</text>
</comment>
<dbReference type="Pfam" id="PF00001">
    <property type="entry name" value="7tm_1"/>
    <property type="match status" value="2"/>
</dbReference>
<keyword evidence="4 8" id="KW-0812">Transmembrane</keyword>
<keyword evidence="6 9" id="KW-0472">Membrane</keyword>
<dbReference type="GO" id="GO:0005886">
    <property type="term" value="C:plasma membrane"/>
    <property type="evidence" value="ECO:0007669"/>
    <property type="project" value="UniProtKB-SubCell"/>
</dbReference>
<dbReference type="OrthoDB" id="6422738at2759"/>
<feature type="transmembrane region" description="Helical" evidence="9">
    <location>
        <begin position="261"/>
        <end position="283"/>
    </location>
</feature>
<accession>A0A8X6KZX5</accession>
<keyword evidence="3" id="KW-1003">Cell membrane</keyword>
<dbReference type="SUPFAM" id="SSF81321">
    <property type="entry name" value="Family A G protein-coupled receptor-like"/>
    <property type="match status" value="1"/>
</dbReference>
<dbReference type="Gene3D" id="1.20.1070.10">
    <property type="entry name" value="Rhodopsin 7-helix transmembrane proteins"/>
    <property type="match status" value="2"/>
</dbReference>
<organism evidence="11 12">
    <name type="scientific">Trichonephila clavata</name>
    <name type="common">Joro spider</name>
    <name type="synonym">Nephila clavata</name>
    <dbReference type="NCBI Taxonomy" id="2740835"/>
    <lineage>
        <taxon>Eukaryota</taxon>
        <taxon>Metazoa</taxon>
        <taxon>Ecdysozoa</taxon>
        <taxon>Arthropoda</taxon>
        <taxon>Chelicerata</taxon>
        <taxon>Arachnida</taxon>
        <taxon>Araneae</taxon>
        <taxon>Araneomorphae</taxon>
        <taxon>Entelegynae</taxon>
        <taxon>Araneoidea</taxon>
        <taxon>Nephilidae</taxon>
        <taxon>Trichonephila</taxon>
    </lineage>
</organism>
<keyword evidence="8" id="KW-0297">G-protein coupled receptor</keyword>
<dbReference type="PANTHER" id="PTHR24241:SF190">
    <property type="entry name" value="CARDIOACCELERATORY PEPTIDE RECEPTOR-LIKE PROTEIN"/>
    <property type="match status" value="1"/>
</dbReference>
<dbReference type="PROSITE" id="PS00237">
    <property type="entry name" value="G_PROTEIN_RECEP_F1_1"/>
    <property type="match status" value="1"/>
</dbReference>
<keyword evidence="12" id="KW-1185">Reference proteome</keyword>
<evidence type="ECO:0000256" key="6">
    <source>
        <dbReference type="ARBA" id="ARBA00023136"/>
    </source>
</evidence>
<sequence length="394" mass="45033">MEIGRLEINKAYIGEYYNLGTNESYNRSMGDPVLRYYFSKTSVKEVVFYSLMLILSASVNLPALVTLIQNRHRKSRVNMLIMHLSIADFIVTFVMIPLEIAWKLHVQWMYGNVACKVLVYMKVFGPYLSSSILVCISLDRYFAIIHPLKVYDAQRKCKIMLGLAWAMSIFISIPQKSSSENRTLCNVFVDFIILADMEQQPHCRQRLRCSNNAHTDRALIRTLRMTLIAVLAFFLCWTPYVIMVLWYLFNSVSAEKVNSRIQSIQFMFAVFNSCVNPLVYGSYVLNFKKIFTKCCCKRSSPNTILKSHTPIITAKKKSLIVETIHRDVSEPNGRNGDGTYSALVKDKGAIDHTFHTTNLKCCSYSSSCDMLCDKKVCVASTSQKVEVVIHSLDR</sequence>
<dbReference type="InterPro" id="IPR017452">
    <property type="entry name" value="GPCR_Rhodpsn_7TM"/>
</dbReference>
<dbReference type="Proteomes" id="UP000887116">
    <property type="component" value="Unassembled WGS sequence"/>
</dbReference>
<evidence type="ECO:0000256" key="3">
    <source>
        <dbReference type="ARBA" id="ARBA00022475"/>
    </source>
</evidence>
<keyword evidence="8" id="KW-0807">Transducer</keyword>
<evidence type="ECO:0000313" key="12">
    <source>
        <dbReference type="Proteomes" id="UP000887116"/>
    </source>
</evidence>
<evidence type="ECO:0000313" key="11">
    <source>
        <dbReference type="EMBL" id="GFQ91459.1"/>
    </source>
</evidence>
<dbReference type="EMBL" id="BMAO01013869">
    <property type="protein sequence ID" value="GFQ91459.1"/>
    <property type="molecule type" value="Genomic_DNA"/>
</dbReference>
<evidence type="ECO:0000256" key="9">
    <source>
        <dbReference type="SAM" id="Phobius"/>
    </source>
</evidence>
<proteinExistence type="inferred from homology"/>
<keyword evidence="7 8" id="KW-0675">Receptor</keyword>
<dbReference type="PRINTS" id="PR00237">
    <property type="entry name" value="GPCRRHODOPSN"/>
</dbReference>
<feature type="transmembrane region" description="Helical" evidence="9">
    <location>
        <begin position="46"/>
        <end position="68"/>
    </location>
</feature>
<evidence type="ECO:0000256" key="7">
    <source>
        <dbReference type="ARBA" id="ARBA00023170"/>
    </source>
</evidence>
<dbReference type="PROSITE" id="PS50262">
    <property type="entry name" value="G_PROTEIN_RECEP_F1_2"/>
    <property type="match status" value="1"/>
</dbReference>
<evidence type="ECO:0000256" key="5">
    <source>
        <dbReference type="ARBA" id="ARBA00022989"/>
    </source>
</evidence>
<evidence type="ECO:0000256" key="4">
    <source>
        <dbReference type="ARBA" id="ARBA00022692"/>
    </source>
</evidence>
<feature type="transmembrane region" description="Helical" evidence="9">
    <location>
        <begin position="80"/>
        <end position="98"/>
    </location>
</feature>